<dbReference type="InterPro" id="IPR036871">
    <property type="entry name" value="PX_dom_sf"/>
</dbReference>
<dbReference type="PROSITE" id="PS50195">
    <property type="entry name" value="PX"/>
    <property type="match status" value="1"/>
</dbReference>
<keyword evidence="8" id="KW-1185">Reference proteome</keyword>
<dbReference type="SMART" id="SM00312">
    <property type="entry name" value="PX"/>
    <property type="match status" value="1"/>
</dbReference>
<dbReference type="OMA" id="QASVRSW"/>
<dbReference type="FunFam" id="1.20.5.110:FF:000058">
    <property type="entry name" value="VAM7p Vacuolar SNARE protein"/>
    <property type="match status" value="1"/>
</dbReference>
<dbReference type="Gene3D" id="1.20.5.110">
    <property type="match status" value="1"/>
</dbReference>
<evidence type="ECO:0000256" key="4">
    <source>
        <dbReference type="ARBA" id="ARBA00054927"/>
    </source>
</evidence>
<dbReference type="HOGENOM" id="CLU_033748_1_0_1"/>
<evidence type="ECO:0000313" key="7">
    <source>
        <dbReference type="EMBL" id="EMG45799.1"/>
    </source>
</evidence>
<dbReference type="InterPro" id="IPR000727">
    <property type="entry name" value="T_SNARE_dom"/>
</dbReference>
<feature type="domain" description="PX" evidence="6">
    <location>
        <begin position="1"/>
        <end position="111"/>
    </location>
</feature>
<dbReference type="EMBL" id="AOGT01002324">
    <property type="protein sequence ID" value="EMG45799.1"/>
    <property type="molecule type" value="Genomic_DNA"/>
</dbReference>
<dbReference type="OrthoDB" id="428895at2759"/>
<evidence type="ECO:0008006" key="9">
    <source>
        <dbReference type="Google" id="ProtNLM"/>
    </source>
</evidence>
<keyword evidence="2" id="KW-0926">Vacuole</keyword>
<reference evidence="7 8" key="1">
    <citation type="submission" date="2013-02" db="EMBL/GenBank/DDBJ databases">
        <title>Genome sequence of Candida maltosa Xu316, a potential industrial strain for xylitol and ethanol production.</title>
        <authorList>
            <person name="Yu J."/>
            <person name="Wang Q."/>
            <person name="Geng X."/>
            <person name="Bao W."/>
            <person name="He P."/>
            <person name="Cai J."/>
        </authorList>
    </citation>
    <scope>NUCLEOTIDE SEQUENCE [LARGE SCALE GENOMIC DNA]</scope>
    <source>
        <strain evidence="8">Xu316</strain>
    </source>
</reference>
<accession>M3JTW2</accession>
<dbReference type="SMART" id="SM00397">
    <property type="entry name" value="t_SNARE"/>
    <property type="match status" value="1"/>
</dbReference>
<dbReference type="GO" id="GO:0097576">
    <property type="term" value="P:vacuole fusion"/>
    <property type="evidence" value="ECO:0007669"/>
    <property type="project" value="UniProtKB-ARBA"/>
</dbReference>
<evidence type="ECO:0000256" key="1">
    <source>
        <dbReference type="ARBA" id="ARBA00004116"/>
    </source>
</evidence>
<dbReference type="SUPFAM" id="SSF64268">
    <property type="entry name" value="PX domain"/>
    <property type="match status" value="1"/>
</dbReference>
<evidence type="ECO:0000259" key="5">
    <source>
        <dbReference type="PROSITE" id="PS50192"/>
    </source>
</evidence>
<dbReference type="GO" id="GO:0016192">
    <property type="term" value="P:vesicle-mediated transport"/>
    <property type="evidence" value="ECO:0007669"/>
    <property type="project" value="UniProtKB-ARBA"/>
</dbReference>
<dbReference type="STRING" id="1245528.M3JTW2"/>
<name>M3JTW2_CANMX</name>
<keyword evidence="3" id="KW-0175">Coiled coil</keyword>
<dbReference type="CDD" id="cd15858">
    <property type="entry name" value="SNARE_VAM7"/>
    <property type="match status" value="1"/>
</dbReference>
<dbReference type="Gene3D" id="3.30.1520.10">
    <property type="entry name" value="Phox-like domain"/>
    <property type="match status" value="1"/>
</dbReference>
<evidence type="ECO:0000313" key="8">
    <source>
        <dbReference type="Proteomes" id="UP000011777"/>
    </source>
</evidence>
<dbReference type="Pfam" id="PF00787">
    <property type="entry name" value="PX"/>
    <property type="match status" value="1"/>
</dbReference>
<organism evidence="7 8">
    <name type="scientific">Candida maltosa (strain Xu316)</name>
    <name type="common">Yeast</name>
    <dbReference type="NCBI Taxonomy" id="1245528"/>
    <lineage>
        <taxon>Eukaryota</taxon>
        <taxon>Fungi</taxon>
        <taxon>Dikarya</taxon>
        <taxon>Ascomycota</taxon>
        <taxon>Saccharomycotina</taxon>
        <taxon>Pichiomycetes</taxon>
        <taxon>Debaryomycetaceae</taxon>
        <taxon>Candida/Lodderomyces clade</taxon>
        <taxon>Candida</taxon>
    </lineage>
</organism>
<evidence type="ECO:0000256" key="2">
    <source>
        <dbReference type="ARBA" id="ARBA00022554"/>
    </source>
</evidence>
<comment type="function">
    <text evidence="4">Essential for proper morphogenesis of the vacuole. May exist as structural reinforcement on the surface of the vacuolar membrane and be required for maintenance against rupture by osmotic pressure.</text>
</comment>
<dbReference type="InterPro" id="IPR001683">
    <property type="entry name" value="PX_dom"/>
</dbReference>
<dbReference type="GO" id="GO:0035091">
    <property type="term" value="F:phosphatidylinositol binding"/>
    <property type="evidence" value="ECO:0007669"/>
    <property type="project" value="InterPro"/>
</dbReference>
<gene>
    <name evidence="7" type="ORF">G210_3994</name>
</gene>
<dbReference type="AlphaFoldDB" id="M3JTW2"/>
<evidence type="ECO:0000256" key="3">
    <source>
        <dbReference type="ARBA" id="ARBA00023054"/>
    </source>
</evidence>
<comment type="subcellular location">
    <subcellularLocation>
        <location evidence="1">Vacuole</location>
    </subcellularLocation>
</comment>
<dbReference type="CDD" id="cd06897">
    <property type="entry name" value="PX_SNARE"/>
    <property type="match status" value="1"/>
</dbReference>
<feature type="domain" description="T-SNARE coiled-coil homology" evidence="5">
    <location>
        <begin position="237"/>
        <end position="299"/>
    </location>
</feature>
<proteinExistence type="predicted"/>
<evidence type="ECO:0000259" key="6">
    <source>
        <dbReference type="PROSITE" id="PS50195"/>
    </source>
</evidence>
<dbReference type="Proteomes" id="UP000011777">
    <property type="component" value="Unassembled WGS sequence"/>
</dbReference>
<protein>
    <recommendedName>
        <fullName evidence="9">Vacuolar morphogenesis protein</fullName>
    </recommendedName>
</protein>
<sequence length="300" mass="35177">MSVITIPTETEISGSIYYQINIKLPLRSFIIKRRYSEFESLVSNLCRHLGIDNRDFPYSLPGKRINWLNKSNVIEERKVGLAEFLNNIVLDSSLQNEKEVLSFLQLPTNFRVTKDMLTNQRPDLESVQVNWYDVYRKLKSDIQSESVDSINEKIQMRDRMIKLYQPRMLDLLNTIDSNDREEAKKRKQLVGHLQEKLDELLDKELPKPKRVLGGASQPKETADTLPLNNQELLQHQIQIHKTQDQELEQLRIAISRQRQIGELINAEVEEQNSMLDRFNEEVDHTSSKIKQARQRARKIL</sequence>
<dbReference type="eggNOG" id="KOG3202">
    <property type="taxonomic scope" value="Eukaryota"/>
</dbReference>
<dbReference type="GO" id="GO:0007034">
    <property type="term" value="P:vacuolar transport"/>
    <property type="evidence" value="ECO:0007669"/>
    <property type="project" value="UniProtKB-ARBA"/>
</dbReference>
<dbReference type="PROSITE" id="PS50192">
    <property type="entry name" value="T_SNARE"/>
    <property type="match status" value="1"/>
</dbReference>
<comment type="caution">
    <text evidence="7">The sequence shown here is derived from an EMBL/GenBank/DDBJ whole genome shotgun (WGS) entry which is preliminary data.</text>
</comment>
<dbReference type="SUPFAM" id="SSF58038">
    <property type="entry name" value="SNARE fusion complex"/>
    <property type="match status" value="1"/>
</dbReference>
<dbReference type="GO" id="GO:0000329">
    <property type="term" value="C:fungal-type vacuole membrane"/>
    <property type="evidence" value="ECO:0007669"/>
    <property type="project" value="UniProtKB-ARBA"/>
</dbReference>